<dbReference type="SUPFAM" id="SSF47090">
    <property type="entry name" value="PGBD-like"/>
    <property type="match status" value="1"/>
</dbReference>
<dbReference type="Pfam" id="PF18413">
    <property type="entry name" value="Neuraminidase"/>
    <property type="match status" value="1"/>
</dbReference>
<evidence type="ECO:0000313" key="5">
    <source>
        <dbReference type="EMBL" id="MFC3550087.1"/>
    </source>
</evidence>
<dbReference type="InterPro" id="IPR002477">
    <property type="entry name" value="Peptidoglycan-bd-like"/>
</dbReference>
<evidence type="ECO:0000313" key="6">
    <source>
        <dbReference type="Proteomes" id="UP001595740"/>
    </source>
</evidence>
<dbReference type="RefSeq" id="WP_386757571.1">
    <property type="nucleotide sequence ID" value="NZ_JBHRXK010000001.1"/>
</dbReference>
<feature type="domain" description="Tc toxin complex TcA C-terminal TcB-binding" evidence="2">
    <location>
        <begin position="2669"/>
        <end position="2960"/>
    </location>
</feature>
<comment type="caution">
    <text evidence="5">The sequence shown here is derived from an EMBL/GenBank/DDBJ whole genome shotgun (WGS) entry which is preliminary data.</text>
</comment>
<feature type="domain" description="ABC toxin N-terminal" evidence="4">
    <location>
        <begin position="1584"/>
        <end position="1704"/>
    </location>
</feature>
<dbReference type="InterPro" id="IPR040840">
    <property type="entry name" value="TcA_TcB_BD"/>
</dbReference>
<sequence>MNTRSDQPRVLTLRTQGSDVSQVQGQLLDGGAQIATDELAAAMFGFSTREAVLAFQKRVHLPSTGTVDETTADALRRHGAEKIGYRALGTVRHPNGLPANGLTVRAFDKDIRRDQPLGEASVDERGFYQITYAQKQFARAEKGQADLLMRVYEGERLLHDTPIEHVVFNAPATTVIDIDLAEGDTRLSTQYETILAVVSPLLGKDLRLDALHEDEKHRDITFLAGETGLPRHRLSHFAVAQKLASGKDIPAEFFYALFALDVLLKVGLDGAAGVRFDITLATDRDALYYDIVLLPQKTLRAAIRRAVKQHVVSGAVLEHFDAIAKQLAGDLREAREWVAYQKPRMLLRQLDQFLADGKHAQVLEILEQDSFGNLPDLLQRLQDVATFKGPDDADQAKASAVLADTLGYDYQIIDGVMNVVGIERPEDIKQLARLNRREWSDLLKRTVESLQVGDGPMREELIDLHASSIVRKLEKHFPTTAFSAQLERDKGALPGQRKALLGLLADHPDFDLAIGNVDRLLKEYPAHAKAKQAIKATQRVFKVAPVFRQSKALMDAGMRSAADIHALGEARFVREFAKRGVFTRKQAREAFAKASDIHVASALLAGQLQAASGAMQVTALGAPAVPAKLEAVTRDFPNMKSLFQRGDYCACKECRNVHSAAAYVVDTLQFLGNRLVVDTASGPASVKVARDVLFKRRPDLGDTDLDCDNTHIPVPYIDVVCELLEEAVSPDPGFVFNGALATGKAPPALLTALQTNGFSFTDKTAVYDPDLAGARVVRDTGITCKLTPDGAANTWRVRQLRQTHGKEAELAAAPQYLNAGAYAALAGAKLSFALPFDLPHQEARRYFAQFDVARADLMKALRIGTGPLDHQIAAEALGLSEAQRQLIVAADPGNQAVYWNTGATPAKDAMKVVDRFITQAGIDYITLQQMLQCAWINPADTMFIRHLDNTCDLAKKEIQNLDDAALDRFHRFIRLKTRTGWMCADLDRAIRAPHLGNGILDDRCLECIWRIEKLRAKLGLAPDEICTFYATLPTEGEAPRYAKVFLNRAANGVLEEDFQLDTVRRSEQDEANVPGSGKKLAAYKNYLALCLGTSAEEVGHLLDAMGVAAILSEANIAAVYSRNLLARMLHLKPSELLILESLTAIDALLSPVDTLRLVRKLEKVRESGIPLSDLQYLLTHEADDLKVRELDDAAIAAILAAVQTGYQRAFADNRSPFSASASADENKVALAALLAKLPGIGADDLARFQALVDDAWPVPGITPAQFIDQKLSALIDTTPIKAAAAAMALAPAPKEVQRSALIRSIIDALARSFYVSAKKEVLAAAVAKVFKWEEDLTAVVLQQVRLKQPVAAGQRTVLDLLTDDALVDTIQVPPAPPAITPAAFDHQYRAVRLLRAMTPLLASLKLPAEKIGWMLANNTALGWMALDDLPYQAGIAPVAFQAWERLSDALQLIRAYPPVANSTNPEQPLTLYALLDLVLKPGAVIADVLDLGARLAGWDRPTLAALDTHFGFSAVDLKLYRLPATWLKLERVVTLLRTLGLDVASGVSVIKPQLLAPDADRMRLALKARYSDAEWLGVLRRVHDPLRQQKRDALVAFLLGANPDFKDTNDLYDYFLIDVEMCSCMATSRIVQAHTTIQLFVQRCLMGLEPRSVANVKEDAGWDQWKWMANFRVWEANRKIFLYPENWIESELRDDKSELFMQVEDTLQQNELTDETVDAAVATYLEKLDDIAHMDVMATHYQTDTAKMHVFARTKGGDPAVYYYRQFQSERYWTPWEKVDLDITGDHLLAFDRNSRLTLAWPVFTEETNPGQKAHIPGPGDIPSGGKDIEPPTSHWKIQLAVSERSRGKWSPKKISKGAIYSPASDGYFYQLPAAHTYNFFVWGLGAVGQAVSCANTGGEGWVGSFALTGCKGYPEPQAGGSGFPVSFLPQFKDSELQAERFAELDKLAPDDLAIRTVFNMGAFDTITGNTPGMFKITYPMQMSLIDWILLGLQLYLGAQNKVVFERQGGPKIPLGTFMPYFYGDVARTYAIVPGYYERDAKDPRHRNEKMFSDIHAFAMDILTLVAKYLQAYQNDPAHDLGKLIQALVVDPEYLRLKAEWDAYAALRFGLKFSNFYHPLVCLLRSTLNREGIPALMRRDLQLTSNTSFDFKTTYQPQALVATPYPREDFDFASDGAYAGYNWELFFHLPFEIAMRLNRDQRFEEARSWFHYIFNPVGATDAPPPQKFWVTKPFFEMTVADYQEQTIDSIMNAVATDPSGATISNLKFAVEQWREEPFKPHVIARSRPVAYQLAVVYRYIQNLIDWGDNLFRQFTRESVTQATQMYILADKLLGPKPRIVEPLVAPPPETYNQLQAKVDLFGNALLDLENLIPDLGLLPHGGAELPPAPMTMSGLYFCVPPNENLLKCWDVVADRLFKIRHCQNMDGVEVPLALFSPPIDPGALVRAAAGGLDIAAFLAGLSAPLPHYRFSIMSQKATELVQQVASLGNALLSALEKRDAEKLARLRSEQEIAVLKAMRAVKLASIAEAEGALEGLNKTRKVTEERRTYYASQSYMNAWEITAVALSGGSLIGEVAIALTYALSSGLTLLPNFTAGAAGFGGTPVATATMGGGNTGGSAERAAQVISSVMRALDKGAAMAATQGGYQRREEEWEHQVRLADKELAQIDQQIATAKLHQDMLAKELTAHDLQASNAQQVDAYMRSKYTRQELYDWMIGRISSVYFKAYQLAFDVAKKAERCFAHELGNQQTFLSFGYWDSLQKGLMTAEALHQDIKRMEVAYLDQNKREYEISKDLSLLQLDPAALVQLKATGRCVIQVTEAALNTAHPGHYMCRHKTVSLSIPCVAGPHTSVGCKLSLISNRYRKSTAMRPGMATDKARYEEDPGNDERFVYNVGSIQSIATSTGRSDNGMFELNFRDERYLPFEGTGAIATWLIELPTAFRQFDYDSISDVILHLQYTARDGGSGFRTMVEGVQRELLNDMVLAAGRSGLYQAYSLRQQFPNEWYSLQQTKSTTLTIGPQHLPYLVRNHGPVVDSVTWFARVEGNPAIFVMSMDAATFNLNRNADLNGLCVGTSATLAIDNAFILAATDTSKLKDLTLLVHYNIGS</sequence>
<name>A0ABV7RN78_9GAMM</name>
<organism evidence="5 6">
    <name type="scientific">Lysobacter cavernae</name>
    <dbReference type="NCBI Taxonomy" id="1685901"/>
    <lineage>
        <taxon>Bacteria</taxon>
        <taxon>Pseudomonadati</taxon>
        <taxon>Pseudomonadota</taxon>
        <taxon>Gammaproteobacteria</taxon>
        <taxon>Lysobacterales</taxon>
        <taxon>Lysobacteraceae</taxon>
        <taxon>Lysobacter</taxon>
    </lineage>
</organism>
<dbReference type="EMBL" id="JBHRXK010000001">
    <property type="protein sequence ID" value="MFC3550087.1"/>
    <property type="molecule type" value="Genomic_DNA"/>
</dbReference>
<dbReference type="Pfam" id="PF18276">
    <property type="entry name" value="TcA_TcB_BD"/>
    <property type="match status" value="1"/>
</dbReference>
<dbReference type="Pfam" id="PF20220">
    <property type="entry name" value="ABC_toxin_N"/>
    <property type="match status" value="1"/>
</dbReference>
<dbReference type="Proteomes" id="UP001595740">
    <property type="component" value="Unassembled WGS sequence"/>
</dbReference>
<dbReference type="InterPro" id="IPR041079">
    <property type="entry name" value="Neuraminidase-like"/>
</dbReference>
<dbReference type="InterPro" id="IPR036366">
    <property type="entry name" value="PGBDSf"/>
</dbReference>
<feature type="domain" description="Peptidoglycan binding-like" evidence="1">
    <location>
        <begin position="16"/>
        <end position="75"/>
    </location>
</feature>
<keyword evidence="6" id="KW-1185">Reference proteome</keyword>
<accession>A0ABV7RN78</accession>
<evidence type="ECO:0000259" key="2">
    <source>
        <dbReference type="Pfam" id="PF18276"/>
    </source>
</evidence>
<evidence type="ECO:0000259" key="3">
    <source>
        <dbReference type="Pfam" id="PF18413"/>
    </source>
</evidence>
<dbReference type="InterPro" id="IPR046839">
    <property type="entry name" value="ABC_toxin_N"/>
</dbReference>
<reference evidence="6" key="1">
    <citation type="journal article" date="2019" name="Int. J. Syst. Evol. Microbiol.">
        <title>The Global Catalogue of Microorganisms (GCM) 10K type strain sequencing project: providing services to taxonomists for standard genome sequencing and annotation.</title>
        <authorList>
            <consortium name="The Broad Institute Genomics Platform"/>
            <consortium name="The Broad Institute Genome Sequencing Center for Infectious Disease"/>
            <person name="Wu L."/>
            <person name="Ma J."/>
        </authorList>
    </citation>
    <scope>NUCLEOTIDE SEQUENCE [LARGE SCALE GENOMIC DNA]</scope>
    <source>
        <strain evidence="6">KCTC 42875</strain>
    </source>
</reference>
<dbReference type="Gene3D" id="1.10.101.10">
    <property type="entry name" value="PGBD-like superfamily/PGBD"/>
    <property type="match status" value="1"/>
</dbReference>
<dbReference type="Pfam" id="PF01471">
    <property type="entry name" value="PG_binding_1"/>
    <property type="match status" value="1"/>
</dbReference>
<evidence type="ECO:0000259" key="4">
    <source>
        <dbReference type="Pfam" id="PF20220"/>
    </source>
</evidence>
<feature type="domain" description="Neuraminidase-like" evidence="3">
    <location>
        <begin position="1736"/>
        <end position="1859"/>
    </location>
</feature>
<proteinExistence type="predicted"/>
<dbReference type="InterPro" id="IPR036365">
    <property type="entry name" value="PGBD-like_sf"/>
</dbReference>
<gene>
    <name evidence="5" type="ORF">ACFOLC_03580</name>
</gene>
<evidence type="ECO:0000259" key="1">
    <source>
        <dbReference type="Pfam" id="PF01471"/>
    </source>
</evidence>
<protein>
    <submittedName>
        <fullName evidence="5">Neuraminidase-like domain-containing protein</fullName>
    </submittedName>
</protein>